<dbReference type="PANTHER" id="PTHR31126">
    <property type="entry name" value="TYROSINE-PROTEIN PHOSPHATASE"/>
    <property type="match status" value="1"/>
</dbReference>
<evidence type="ECO:0008006" key="3">
    <source>
        <dbReference type="Google" id="ProtNLM"/>
    </source>
</evidence>
<sequence length="297" mass="32474">MAVCLLLPPMALAAVPQLQGVFNFRPVSPSLPGLYRSANLDQATAADAAYILDGAKVRTIIDLRNQDEIERAATEATEFGQKLLRAFDEGASVGTSQVASEGHGRLSRHHVPLMEDVDGFLDAIASRLPAAKKAQAAVLRSFDMRKHDQLVYDALAKGKQQLMYTAMLRSTSARSWRRALHLAADRRQGGVLIHCAQGKDRTGVLSALLQHAAGDAEEDIISAYSMSEVLLEGSYRVSDYGDRGGVDWSMLRGSPPVAMAETLRWLREQYGAIDYFLEACDCSASWREVLLSRSALH</sequence>
<keyword evidence="2" id="KW-1185">Reference proteome</keyword>
<name>A0AB34ILB6_PRYPA</name>
<dbReference type="Proteomes" id="UP001515480">
    <property type="component" value="Unassembled WGS sequence"/>
</dbReference>
<dbReference type="SUPFAM" id="SSF52799">
    <property type="entry name" value="(Phosphotyrosine protein) phosphatases II"/>
    <property type="match status" value="1"/>
</dbReference>
<organism evidence="1 2">
    <name type="scientific">Prymnesium parvum</name>
    <name type="common">Toxic golden alga</name>
    <dbReference type="NCBI Taxonomy" id="97485"/>
    <lineage>
        <taxon>Eukaryota</taxon>
        <taxon>Haptista</taxon>
        <taxon>Haptophyta</taxon>
        <taxon>Prymnesiophyceae</taxon>
        <taxon>Prymnesiales</taxon>
        <taxon>Prymnesiaceae</taxon>
        <taxon>Prymnesium</taxon>
    </lineage>
</organism>
<reference evidence="1 2" key="1">
    <citation type="journal article" date="2024" name="Science">
        <title>Giant polyketide synthase enzymes in the biosynthesis of giant marine polyether toxins.</title>
        <authorList>
            <person name="Fallon T.R."/>
            <person name="Shende V.V."/>
            <person name="Wierzbicki I.H."/>
            <person name="Pendleton A.L."/>
            <person name="Watervoot N.F."/>
            <person name="Auber R.P."/>
            <person name="Gonzalez D.J."/>
            <person name="Wisecaver J.H."/>
            <person name="Moore B.S."/>
        </authorList>
    </citation>
    <scope>NUCLEOTIDE SEQUENCE [LARGE SCALE GENOMIC DNA]</scope>
    <source>
        <strain evidence="1 2">12B1</strain>
    </source>
</reference>
<gene>
    <name evidence="1" type="ORF">AB1Y20_012946</name>
</gene>
<dbReference type="Gene3D" id="3.90.190.10">
    <property type="entry name" value="Protein tyrosine phosphatase superfamily"/>
    <property type="match status" value="1"/>
</dbReference>
<dbReference type="Pfam" id="PF13350">
    <property type="entry name" value="Y_phosphatase3"/>
    <property type="match status" value="1"/>
</dbReference>
<evidence type="ECO:0000313" key="2">
    <source>
        <dbReference type="Proteomes" id="UP001515480"/>
    </source>
</evidence>
<dbReference type="InterPro" id="IPR016130">
    <property type="entry name" value="Tyr_Pase_AS"/>
</dbReference>
<evidence type="ECO:0000313" key="1">
    <source>
        <dbReference type="EMBL" id="KAL1500279.1"/>
    </source>
</evidence>
<dbReference type="PROSITE" id="PS00383">
    <property type="entry name" value="TYR_PHOSPHATASE_1"/>
    <property type="match status" value="1"/>
</dbReference>
<dbReference type="EMBL" id="JBGBPQ010000023">
    <property type="protein sequence ID" value="KAL1500279.1"/>
    <property type="molecule type" value="Genomic_DNA"/>
</dbReference>
<comment type="caution">
    <text evidence="1">The sequence shown here is derived from an EMBL/GenBank/DDBJ whole genome shotgun (WGS) entry which is preliminary data.</text>
</comment>
<dbReference type="AlphaFoldDB" id="A0AB34ILB6"/>
<dbReference type="PANTHER" id="PTHR31126:SF1">
    <property type="entry name" value="TYROSINE SPECIFIC PROTEIN PHOSPHATASES DOMAIN-CONTAINING PROTEIN"/>
    <property type="match status" value="1"/>
</dbReference>
<dbReference type="InterPro" id="IPR026893">
    <property type="entry name" value="Tyr/Ser_Pase_IphP-type"/>
</dbReference>
<dbReference type="GO" id="GO:0004721">
    <property type="term" value="F:phosphoprotein phosphatase activity"/>
    <property type="evidence" value="ECO:0007669"/>
    <property type="project" value="InterPro"/>
</dbReference>
<protein>
    <recommendedName>
        <fullName evidence="3">Tyrosine specific protein phosphatases domain-containing protein</fullName>
    </recommendedName>
</protein>
<accession>A0AB34ILB6</accession>
<proteinExistence type="predicted"/>
<dbReference type="InterPro" id="IPR029021">
    <property type="entry name" value="Prot-tyrosine_phosphatase-like"/>
</dbReference>